<dbReference type="NCBIfam" id="TIGR04183">
    <property type="entry name" value="Por_Secre_tail"/>
    <property type="match status" value="1"/>
</dbReference>
<name>A0A086AA73_9FLAO</name>
<accession>A0A086AA73</accession>
<dbReference type="STRING" id="445961.IW15_07330"/>
<proteinExistence type="predicted"/>
<sequence length="360" mass="38570">MRKNLLYLFLLLPVMTHLQAKTVADKICVEKSFTAPTNVAVSNISTSAGKVTWDPVPGSTDYMIRYRPGGVGAWASIQVINNTQYTLAGLQSCTAYEVQVIDVISGGNSGSVIFSTYLNYCTAASSDTSVMHISNVTVIPSAGLPQMISNSGASNYTDYRSDPTRQIQFELGTANNKLSVSQTWSAGVPTPAAVRAWIDFNGNGIFESSEALLLTNLSTTSTVTSTFNIPALSVISTISPCGVTMRVISSQTVSIPSCGTFMYGEVEDYGVILKSHTLAVEETAAFKEIITISPNPASDVVHISGVSSQADFEIFTAAGQKAMEGKTSDGTIRISHLAKGVYFIQIKNKENLKRLKLIKK</sequence>
<dbReference type="InterPro" id="IPR045474">
    <property type="entry name" value="GEVED"/>
</dbReference>
<evidence type="ECO:0000313" key="4">
    <source>
        <dbReference type="EMBL" id="KFF13587.1"/>
    </source>
</evidence>
<keyword evidence="1 2" id="KW-0732">Signal</keyword>
<feature type="chain" id="PRO_5001802537" description="Fibronectin type-III domain-containing protein" evidence="2">
    <location>
        <begin position="21"/>
        <end position="360"/>
    </location>
</feature>
<evidence type="ECO:0000256" key="1">
    <source>
        <dbReference type="ARBA" id="ARBA00022729"/>
    </source>
</evidence>
<dbReference type="AlphaFoldDB" id="A0A086AA73"/>
<dbReference type="eggNOG" id="COG3227">
    <property type="taxonomic scope" value="Bacteria"/>
</dbReference>
<dbReference type="Pfam" id="PF18962">
    <property type="entry name" value="Por_Secre_tail"/>
    <property type="match status" value="1"/>
</dbReference>
<dbReference type="EMBL" id="JPRH01000002">
    <property type="protein sequence ID" value="KFF13587.1"/>
    <property type="molecule type" value="Genomic_DNA"/>
</dbReference>
<dbReference type="SUPFAM" id="SSF49265">
    <property type="entry name" value="Fibronectin type III"/>
    <property type="match status" value="1"/>
</dbReference>
<dbReference type="OrthoDB" id="1652165at2"/>
<dbReference type="Gene3D" id="2.60.40.10">
    <property type="entry name" value="Immunoglobulins"/>
    <property type="match status" value="1"/>
</dbReference>
<feature type="domain" description="Fibronectin type-III" evidence="3">
    <location>
        <begin position="35"/>
        <end position="119"/>
    </location>
</feature>
<protein>
    <recommendedName>
        <fullName evidence="3">Fibronectin type-III domain-containing protein</fullName>
    </recommendedName>
</protein>
<dbReference type="InterPro" id="IPR036116">
    <property type="entry name" value="FN3_sf"/>
</dbReference>
<dbReference type="CDD" id="cd00063">
    <property type="entry name" value="FN3"/>
    <property type="match status" value="1"/>
</dbReference>
<reference evidence="4 5" key="1">
    <citation type="submission" date="2014-07" db="EMBL/GenBank/DDBJ databases">
        <title>Genome of Chryseobacterium soli DSM 19298.</title>
        <authorList>
            <person name="Stropko S.J."/>
            <person name="Pipes S.E."/>
            <person name="Newman J."/>
        </authorList>
    </citation>
    <scope>NUCLEOTIDE SEQUENCE [LARGE SCALE GENOMIC DNA]</scope>
    <source>
        <strain evidence="4 5">DSM 19298</strain>
    </source>
</reference>
<dbReference type="Pfam" id="PF00041">
    <property type="entry name" value="fn3"/>
    <property type="match status" value="1"/>
</dbReference>
<dbReference type="InterPro" id="IPR003961">
    <property type="entry name" value="FN3_dom"/>
</dbReference>
<dbReference type="RefSeq" id="WP_034710222.1">
    <property type="nucleotide sequence ID" value="NZ_JPRH01000002.1"/>
</dbReference>
<gene>
    <name evidence="4" type="ORF">IW15_07330</name>
</gene>
<evidence type="ECO:0000313" key="5">
    <source>
        <dbReference type="Proteomes" id="UP000028705"/>
    </source>
</evidence>
<evidence type="ECO:0000259" key="3">
    <source>
        <dbReference type="PROSITE" id="PS50853"/>
    </source>
</evidence>
<dbReference type="Pfam" id="PF20009">
    <property type="entry name" value="GEVED"/>
    <property type="match status" value="1"/>
</dbReference>
<dbReference type="Proteomes" id="UP000028705">
    <property type="component" value="Unassembled WGS sequence"/>
</dbReference>
<evidence type="ECO:0000256" key="2">
    <source>
        <dbReference type="SAM" id="SignalP"/>
    </source>
</evidence>
<dbReference type="PROSITE" id="PS50853">
    <property type="entry name" value="FN3"/>
    <property type="match status" value="1"/>
</dbReference>
<organism evidence="4 5">
    <name type="scientific">Chryseobacterium soli</name>
    <dbReference type="NCBI Taxonomy" id="445961"/>
    <lineage>
        <taxon>Bacteria</taxon>
        <taxon>Pseudomonadati</taxon>
        <taxon>Bacteroidota</taxon>
        <taxon>Flavobacteriia</taxon>
        <taxon>Flavobacteriales</taxon>
        <taxon>Weeksellaceae</taxon>
        <taxon>Chryseobacterium group</taxon>
        <taxon>Chryseobacterium</taxon>
    </lineage>
</organism>
<dbReference type="InterPro" id="IPR026444">
    <property type="entry name" value="Secre_tail"/>
</dbReference>
<dbReference type="SMART" id="SM00060">
    <property type="entry name" value="FN3"/>
    <property type="match status" value="1"/>
</dbReference>
<keyword evidence="5" id="KW-1185">Reference proteome</keyword>
<feature type="signal peptide" evidence="2">
    <location>
        <begin position="1"/>
        <end position="20"/>
    </location>
</feature>
<comment type="caution">
    <text evidence="4">The sequence shown here is derived from an EMBL/GenBank/DDBJ whole genome shotgun (WGS) entry which is preliminary data.</text>
</comment>
<dbReference type="InterPro" id="IPR013783">
    <property type="entry name" value="Ig-like_fold"/>
</dbReference>